<protein>
    <submittedName>
        <fullName evidence="1">Uncharacterized protein</fullName>
    </submittedName>
</protein>
<reference evidence="1" key="1">
    <citation type="submission" date="2022-03" db="EMBL/GenBank/DDBJ databases">
        <authorList>
            <person name="Sayadi A."/>
        </authorList>
    </citation>
    <scope>NUCLEOTIDE SEQUENCE</scope>
</reference>
<name>A0A9P0Q8I0_ACAOB</name>
<comment type="caution">
    <text evidence="1">The sequence shown here is derived from an EMBL/GenBank/DDBJ whole genome shotgun (WGS) entry which is preliminary data.</text>
</comment>
<keyword evidence="2" id="KW-1185">Reference proteome</keyword>
<dbReference type="Proteomes" id="UP001152888">
    <property type="component" value="Unassembled WGS sequence"/>
</dbReference>
<evidence type="ECO:0000313" key="2">
    <source>
        <dbReference type="Proteomes" id="UP001152888"/>
    </source>
</evidence>
<dbReference type="AlphaFoldDB" id="A0A9P0Q8I0"/>
<evidence type="ECO:0000313" key="1">
    <source>
        <dbReference type="EMBL" id="CAH2014198.1"/>
    </source>
</evidence>
<dbReference type="EMBL" id="CAKOFQ010008440">
    <property type="protein sequence ID" value="CAH2014198.1"/>
    <property type="molecule type" value="Genomic_DNA"/>
</dbReference>
<organism evidence="1 2">
    <name type="scientific">Acanthoscelides obtectus</name>
    <name type="common">Bean weevil</name>
    <name type="synonym">Bruchus obtectus</name>
    <dbReference type="NCBI Taxonomy" id="200917"/>
    <lineage>
        <taxon>Eukaryota</taxon>
        <taxon>Metazoa</taxon>
        <taxon>Ecdysozoa</taxon>
        <taxon>Arthropoda</taxon>
        <taxon>Hexapoda</taxon>
        <taxon>Insecta</taxon>
        <taxon>Pterygota</taxon>
        <taxon>Neoptera</taxon>
        <taxon>Endopterygota</taxon>
        <taxon>Coleoptera</taxon>
        <taxon>Polyphaga</taxon>
        <taxon>Cucujiformia</taxon>
        <taxon>Chrysomeloidea</taxon>
        <taxon>Chrysomelidae</taxon>
        <taxon>Bruchinae</taxon>
        <taxon>Bruchini</taxon>
        <taxon>Acanthoscelides</taxon>
    </lineage>
</organism>
<proteinExistence type="predicted"/>
<gene>
    <name evidence="1" type="ORF">ACAOBT_LOCUS33949</name>
</gene>
<sequence length="143" mass="14497">MQLTFSFSLSFSRSLSFLLLYLLPLPLPLLFLSLSRSLSLPPLLLDGCRASSGSGGHFACPGATAGGGPTGERSHGHWGVAGAAIGQTGVGGGAPIGGAWWGWCGAATATAGGGAWWPGTHNLNRSLPALENQCSMFFAPTAP</sequence>
<accession>A0A9P0Q8I0</accession>